<dbReference type="EMBL" id="CP090569">
    <property type="protein sequence ID" value="USF88576.1"/>
    <property type="molecule type" value="Genomic_DNA"/>
</dbReference>
<dbReference type="RefSeq" id="WP_083825155.1">
    <property type="nucleotide sequence ID" value="NZ_CP090569.1"/>
</dbReference>
<dbReference type="Proteomes" id="UP001056649">
    <property type="component" value="Chromosome"/>
</dbReference>
<dbReference type="PROSITE" id="PS50005">
    <property type="entry name" value="TPR"/>
    <property type="match status" value="2"/>
</dbReference>
<gene>
    <name evidence="2" type="ORF">L0Y14_04900</name>
</gene>
<dbReference type="Pfam" id="PF13181">
    <property type="entry name" value="TPR_8"/>
    <property type="match status" value="1"/>
</dbReference>
<accession>A0A9J7A1B6</accession>
<keyword evidence="3" id="KW-1185">Reference proteome</keyword>
<evidence type="ECO:0000313" key="3">
    <source>
        <dbReference type="Proteomes" id="UP001056649"/>
    </source>
</evidence>
<evidence type="ECO:0000313" key="2">
    <source>
        <dbReference type="EMBL" id="USF88576.1"/>
    </source>
</evidence>
<protein>
    <submittedName>
        <fullName evidence="2">Adenylate cyclase</fullName>
    </submittedName>
</protein>
<name>A0A9J7A1B6_9GAMM</name>
<organism evidence="2 3">
    <name type="scientific">Candidatus Endoriftia persephonae</name>
    <dbReference type="NCBI Taxonomy" id="393765"/>
    <lineage>
        <taxon>Bacteria</taxon>
        <taxon>Pseudomonadati</taxon>
        <taxon>Pseudomonadota</taxon>
        <taxon>Gammaproteobacteria</taxon>
        <taxon>Chromatiales</taxon>
        <taxon>Sedimenticolaceae</taxon>
        <taxon>Candidatus Endoriftia</taxon>
    </lineage>
</organism>
<dbReference type="KEGG" id="eps:L0Y14_04900"/>
<feature type="repeat" description="TPR" evidence="1">
    <location>
        <begin position="231"/>
        <end position="264"/>
    </location>
</feature>
<dbReference type="PANTHER" id="PTHR12558:SF33">
    <property type="entry name" value="BLL7664 PROTEIN"/>
    <property type="match status" value="1"/>
</dbReference>
<feature type="repeat" description="TPR" evidence="1">
    <location>
        <begin position="300"/>
        <end position="333"/>
    </location>
</feature>
<dbReference type="SUPFAM" id="SSF48452">
    <property type="entry name" value="TPR-like"/>
    <property type="match status" value="1"/>
</dbReference>
<proteinExistence type="predicted"/>
<reference evidence="2" key="1">
    <citation type="journal article" date="2022" name="Mol. Ecol. Resour.">
        <title>The complete and closed genome of the facultative generalist Candidatus Endoriftia persephone from deep-sea hydrothermal vents.</title>
        <authorList>
            <person name="de Oliveira A.L."/>
            <person name="Srivastava A."/>
            <person name="Espada-Hinojosa S."/>
            <person name="Bright M."/>
        </authorList>
    </citation>
    <scope>NUCLEOTIDE SEQUENCE</scope>
    <source>
        <strain evidence="2">Tica-EPR-9o50.N</strain>
    </source>
</reference>
<dbReference type="InterPro" id="IPR019734">
    <property type="entry name" value="TPR_rpt"/>
</dbReference>
<dbReference type="Gene3D" id="1.25.40.10">
    <property type="entry name" value="Tetratricopeptide repeat domain"/>
    <property type="match status" value="1"/>
</dbReference>
<dbReference type="SMART" id="SM00028">
    <property type="entry name" value="TPR"/>
    <property type="match status" value="3"/>
</dbReference>
<keyword evidence="1" id="KW-0802">TPR repeat</keyword>
<dbReference type="InterPro" id="IPR011990">
    <property type="entry name" value="TPR-like_helical_dom_sf"/>
</dbReference>
<dbReference type="PANTHER" id="PTHR12558">
    <property type="entry name" value="CELL DIVISION CYCLE 16,23,27"/>
    <property type="match status" value="1"/>
</dbReference>
<dbReference type="AlphaFoldDB" id="A0A9J7A1B6"/>
<sequence>MNRGESPVTQSRSAPLTISVLPFKTAADDAVSIRFAGGITADLADDLSRLSEIWVINDPGGSGDLHHEKRARYLVSGSVFHEQGRLLVHVRLTESATARQLWSEHFDHPLGELFDMQSEISRRVVDQLSLRVSQAERRHLARRYTRNLAAYGYFLDAQAHLLTRKAEDNRQARALYRLAIEQGPAFAQAYADLALSHAADYRNQWSEDGGASLSRAREMADTALHIDPEIPQTYWVLGYVDAQRRQHQQALESLRKAVALDNSFADTYALMGGIHTYLGTPKRSLSLLCRAMRLRPEAGYLYFLLLGRAYYFLGDIEQARINLHEALSRNPASLDAHLYMAASAVTSEEDGSGEWEAEEVRMIRPGFSFQRWLQTYPMTSADQIEQLRAALAAVGLR</sequence>
<evidence type="ECO:0000256" key="1">
    <source>
        <dbReference type="PROSITE-ProRule" id="PRU00339"/>
    </source>
</evidence>